<proteinExistence type="predicted"/>
<dbReference type="Proteomes" id="UP000319578">
    <property type="component" value="Unassembled WGS sequence"/>
</dbReference>
<comment type="caution">
    <text evidence="1">The sequence shown here is derived from an EMBL/GenBank/DDBJ whole genome shotgun (WGS) entry which is preliminary data.</text>
</comment>
<name>A0ABQ0TM10_9BACL</name>
<evidence type="ECO:0000313" key="1">
    <source>
        <dbReference type="EMBL" id="GED68911.1"/>
    </source>
</evidence>
<organism evidence="1 2">
    <name type="scientific">Brevibacillus reuszeri</name>
    <dbReference type="NCBI Taxonomy" id="54915"/>
    <lineage>
        <taxon>Bacteria</taxon>
        <taxon>Bacillati</taxon>
        <taxon>Bacillota</taxon>
        <taxon>Bacilli</taxon>
        <taxon>Bacillales</taxon>
        <taxon>Paenibacillaceae</taxon>
        <taxon>Brevibacillus</taxon>
    </lineage>
</organism>
<protein>
    <submittedName>
        <fullName evidence="1">Uncharacterized protein</fullName>
    </submittedName>
</protein>
<dbReference type="EMBL" id="BJON01000009">
    <property type="protein sequence ID" value="GED68911.1"/>
    <property type="molecule type" value="Genomic_DNA"/>
</dbReference>
<evidence type="ECO:0000313" key="2">
    <source>
        <dbReference type="Proteomes" id="UP000319578"/>
    </source>
</evidence>
<accession>A0ABQ0TM10</accession>
<sequence>MREKIIYDIIQLKLQEHFFFDGVLHGQADTVIDEEEVGDWIRI</sequence>
<reference evidence="1 2" key="1">
    <citation type="submission" date="2019-06" db="EMBL/GenBank/DDBJ databases">
        <title>Whole genome shotgun sequence of Brevibacillus reuszeri NBRC 15719.</title>
        <authorList>
            <person name="Hosoyama A."/>
            <person name="Uohara A."/>
            <person name="Ohji S."/>
            <person name="Ichikawa N."/>
        </authorList>
    </citation>
    <scope>NUCLEOTIDE SEQUENCE [LARGE SCALE GENOMIC DNA]</scope>
    <source>
        <strain evidence="1 2">NBRC 15719</strain>
    </source>
</reference>
<gene>
    <name evidence="1" type="ORF">BRE01_26130</name>
</gene>
<keyword evidence="2" id="KW-1185">Reference proteome</keyword>
<dbReference type="RefSeq" id="WP_255323382.1">
    <property type="nucleotide sequence ID" value="NZ_BJON01000009.1"/>
</dbReference>